<accession>A0A7H1N556</accession>
<feature type="binding site" evidence="8">
    <location>
        <position position="149"/>
    </location>
    <ligand>
        <name>Fe cation</name>
        <dbReference type="ChEBI" id="CHEBI:24875"/>
        <label>2</label>
    </ligand>
</feature>
<dbReference type="UniPathway" id="UPA00232"/>
<keyword evidence="10" id="KW-1185">Reference proteome</keyword>
<feature type="binding site" evidence="8">
    <location>
        <position position="62"/>
    </location>
    <ligand>
        <name>Fe cation</name>
        <dbReference type="ChEBI" id="CHEBI:24875"/>
        <label>2</label>
    </ligand>
</feature>
<feature type="binding site" evidence="8">
    <location>
        <position position="32"/>
    </location>
    <ligand>
        <name>Fe cation</name>
        <dbReference type="ChEBI" id="CHEBI:24875"/>
        <label>1</label>
    </ligand>
</feature>
<keyword evidence="9" id="KW-0830">Ubiquinone</keyword>
<dbReference type="PANTHER" id="PTHR11237:SF4">
    <property type="entry name" value="5-DEMETHOXYUBIQUINONE HYDROXYLASE, MITOCHONDRIAL"/>
    <property type="match status" value="1"/>
</dbReference>
<comment type="catalytic activity">
    <reaction evidence="8">
        <text>a 5-methoxy-2-methyl-3-(all-trans-polyprenyl)benzene-1,4-diol + AH2 + O2 = a 3-demethylubiquinol + A + H2O</text>
        <dbReference type="Rhea" id="RHEA:50908"/>
        <dbReference type="Rhea" id="RHEA-COMP:10859"/>
        <dbReference type="Rhea" id="RHEA-COMP:10914"/>
        <dbReference type="ChEBI" id="CHEBI:13193"/>
        <dbReference type="ChEBI" id="CHEBI:15377"/>
        <dbReference type="ChEBI" id="CHEBI:15379"/>
        <dbReference type="ChEBI" id="CHEBI:17499"/>
        <dbReference type="ChEBI" id="CHEBI:84167"/>
        <dbReference type="ChEBI" id="CHEBI:84422"/>
        <dbReference type="EC" id="1.14.99.60"/>
    </reaction>
</comment>
<evidence type="ECO:0000313" key="9">
    <source>
        <dbReference type="EMBL" id="QNT70842.1"/>
    </source>
</evidence>
<feature type="binding site" evidence="8">
    <location>
        <position position="65"/>
    </location>
    <ligand>
        <name>Fe cation</name>
        <dbReference type="ChEBI" id="CHEBI:24875"/>
        <label>1</label>
    </ligand>
</feature>
<feature type="binding site" evidence="8">
    <location>
        <position position="62"/>
    </location>
    <ligand>
        <name>Fe cation</name>
        <dbReference type="ChEBI" id="CHEBI:24875"/>
        <label>1</label>
    </ligand>
</feature>
<evidence type="ECO:0000256" key="5">
    <source>
        <dbReference type="ARBA" id="ARBA00023004"/>
    </source>
</evidence>
<evidence type="ECO:0000256" key="8">
    <source>
        <dbReference type="HAMAP-Rule" id="MF_01658"/>
    </source>
</evidence>
<comment type="function">
    <text evidence="8">Catalyzes the hydroxylation of 2-nonaprenyl-3-methyl-6-methoxy-1,4-benzoquinol during ubiquinone biosynthesis.</text>
</comment>
<dbReference type="EC" id="1.14.99.60" evidence="8"/>
<dbReference type="Pfam" id="PF03232">
    <property type="entry name" value="COQ7"/>
    <property type="match status" value="1"/>
</dbReference>
<dbReference type="InterPro" id="IPR009078">
    <property type="entry name" value="Ferritin-like_SF"/>
</dbReference>
<feature type="binding site" evidence="8">
    <location>
        <position position="146"/>
    </location>
    <ligand>
        <name>Fe cation</name>
        <dbReference type="ChEBI" id="CHEBI:24875"/>
        <label>2</label>
    </ligand>
</feature>
<dbReference type="AlphaFoldDB" id="A0A7H1N556"/>
<dbReference type="EMBL" id="CP053923">
    <property type="protein sequence ID" value="QNT70842.1"/>
    <property type="molecule type" value="Genomic_DNA"/>
</dbReference>
<dbReference type="GO" id="GO:0006744">
    <property type="term" value="P:ubiquinone biosynthetic process"/>
    <property type="evidence" value="ECO:0007669"/>
    <property type="project" value="UniProtKB-UniRule"/>
</dbReference>
<reference evidence="9 10" key="1">
    <citation type="submission" date="2020-05" db="EMBL/GenBank/DDBJ databases">
        <title>Complete closed genome sequence of Defluviicoccus vanus.</title>
        <authorList>
            <person name="Bessarab I."/>
            <person name="Arumugam K."/>
            <person name="Maszenan A.M."/>
            <person name="Seviour R.J."/>
            <person name="Williams R.B."/>
        </authorList>
    </citation>
    <scope>NUCLEOTIDE SEQUENCE [LARGE SCALE GENOMIC DNA]</scope>
    <source>
        <strain evidence="9 10">Ben 114</strain>
    </source>
</reference>
<feature type="binding site" evidence="8">
    <location>
        <position position="146"/>
    </location>
    <ligand>
        <name>Fe cation</name>
        <dbReference type="ChEBI" id="CHEBI:24875"/>
        <label>1</label>
    </ligand>
</feature>
<dbReference type="GO" id="GO:0046872">
    <property type="term" value="F:metal ion binding"/>
    <property type="evidence" value="ECO:0007669"/>
    <property type="project" value="UniProtKB-KW"/>
</dbReference>
<evidence type="ECO:0000256" key="6">
    <source>
        <dbReference type="ARBA" id="ARBA00023033"/>
    </source>
</evidence>
<evidence type="ECO:0000256" key="4">
    <source>
        <dbReference type="ARBA" id="ARBA00023002"/>
    </source>
</evidence>
<keyword evidence="3 8" id="KW-0479">Metal-binding</keyword>
<dbReference type="KEGG" id="dvn:HQ394_17880"/>
<dbReference type="HAMAP" id="MF_01658">
    <property type="entry name" value="COQ7"/>
    <property type="match status" value="1"/>
</dbReference>
<keyword evidence="2 8" id="KW-0831">Ubiquinone biosynthesis</keyword>
<comment type="subcellular location">
    <subcellularLocation>
        <location evidence="8">Cell membrane</location>
        <topology evidence="8">Peripheral membrane protein</topology>
    </subcellularLocation>
</comment>
<proteinExistence type="inferred from homology"/>
<keyword evidence="4 8" id="KW-0560">Oxidoreductase</keyword>
<comment type="cofactor">
    <cofactor evidence="8">
        <name>Fe cation</name>
        <dbReference type="ChEBI" id="CHEBI:24875"/>
    </cofactor>
    <text evidence="8">Binds 2 iron ions per subunit.</text>
</comment>
<comment type="pathway">
    <text evidence="1 8">Cofactor biosynthesis; ubiquinone biosynthesis.</text>
</comment>
<comment type="similarity">
    <text evidence="8">Belongs to the COQ7 family.</text>
</comment>
<sequence length="185" mass="20556">MTAYDSKPARMPGDMPRGKLIERILRVDHAGEFGAVRIYEGQLAVLGRRPEAEAIREMAEKEREHLAGFEQLLPARRVRPTLLHPLWRTAGFALGAATALLGPRAAMACTVAVEEVIDEHYAKQVEALGDDEPEIRELCEQYREDELEHRDTALAHGAADAPAGRLLTNVIKASTRTAIWLSERL</sequence>
<gene>
    <name evidence="8" type="primary">coq7</name>
    <name evidence="9" type="ORF">HQ394_17880</name>
</gene>
<dbReference type="GO" id="GO:0005886">
    <property type="term" value="C:plasma membrane"/>
    <property type="evidence" value="ECO:0007669"/>
    <property type="project" value="UniProtKB-SubCell"/>
</dbReference>
<keyword evidence="8" id="KW-1003">Cell membrane</keyword>
<evidence type="ECO:0000256" key="1">
    <source>
        <dbReference type="ARBA" id="ARBA00004749"/>
    </source>
</evidence>
<dbReference type="Proteomes" id="UP000516369">
    <property type="component" value="Chromosome"/>
</dbReference>
<dbReference type="Gene3D" id="1.20.1260.10">
    <property type="match status" value="1"/>
</dbReference>
<dbReference type="InterPro" id="IPR011566">
    <property type="entry name" value="Ubq_synth_Coq7"/>
</dbReference>
<protein>
    <recommendedName>
        <fullName evidence="8">3-demethoxyubiquinol 3-hydroxylase</fullName>
        <shortName evidence="8">DMQ hydroxylase</shortName>
        <ecNumber evidence="8">1.14.99.60</ecNumber>
    </recommendedName>
    <alternativeName>
        <fullName evidence="8">2-nonaprenyl-3-methyl-6-methoxy-1,4-benzoquinol hydroxylase</fullName>
    </alternativeName>
</protein>
<dbReference type="CDD" id="cd01042">
    <property type="entry name" value="DMQH"/>
    <property type="match status" value="1"/>
</dbReference>
<dbReference type="GO" id="GO:0008682">
    <property type="term" value="F:3-demethoxyubiquinol 3-hydroxylase activity"/>
    <property type="evidence" value="ECO:0007669"/>
    <property type="project" value="UniProtKB-EC"/>
</dbReference>
<evidence type="ECO:0000256" key="2">
    <source>
        <dbReference type="ARBA" id="ARBA00022688"/>
    </source>
</evidence>
<name>A0A7H1N556_9PROT</name>
<dbReference type="PANTHER" id="PTHR11237">
    <property type="entry name" value="COENZYME Q10 BIOSYNTHESIS PROTEIN 7"/>
    <property type="match status" value="1"/>
</dbReference>
<dbReference type="InterPro" id="IPR012347">
    <property type="entry name" value="Ferritin-like"/>
</dbReference>
<evidence type="ECO:0000256" key="7">
    <source>
        <dbReference type="ARBA" id="ARBA00023136"/>
    </source>
</evidence>
<keyword evidence="5 8" id="KW-0408">Iron</keyword>
<evidence type="ECO:0000256" key="3">
    <source>
        <dbReference type="ARBA" id="ARBA00022723"/>
    </source>
</evidence>
<evidence type="ECO:0000313" key="10">
    <source>
        <dbReference type="Proteomes" id="UP000516369"/>
    </source>
</evidence>
<organism evidence="9 10">
    <name type="scientific">Defluviicoccus vanus</name>
    <dbReference type="NCBI Taxonomy" id="111831"/>
    <lineage>
        <taxon>Bacteria</taxon>
        <taxon>Pseudomonadati</taxon>
        <taxon>Pseudomonadota</taxon>
        <taxon>Alphaproteobacteria</taxon>
        <taxon>Rhodospirillales</taxon>
        <taxon>Rhodospirillaceae</taxon>
        <taxon>Defluviicoccus</taxon>
    </lineage>
</organism>
<feature type="binding site" evidence="8">
    <location>
        <position position="114"/>
    </location>
    <ligand>
        <name>Fe cation</name>
        <dbReference type="ChEBI" id="CHEBI:24875"/>
        <label>2</label>
    </ligand>
</feature>
<keyword evidence="7 8" id="KW-0472">Membrane</keyword>
<keyword evidence="6 8" id="KW-0503">Monooxygenase</keyword>
<dbReference type="SUPFAM" id="SSF47240">
    <property type="entry name" value="Ferritin-like"/>
    <property type="match status" value="1"/>
</dbReference>